<feature type="region of interest" description="Disordered" evidence="1">
    <location>
        <begin position="1"/>
        <end position="28"/>
    </location>
</feature>
<protein>
    <submittedName>
        <fullName evidence="2">Phage tail assembly protein</fullName>
    </submittedName>
</protein>
<reference evidence="3" key="1">
    <citation type="submission" date="2020-04" db="EMBL/GenBank/DDBJ databases">
        <title>Description of novel Gluconacetobacter.</title>
        <authorList>
            <person name="Sombolestani A."/>
        </authorList>
    </citation>
    <scope>NUCLEOTIDE SEQUENCE [LARGE SCALE GENOMIC DNA]</scope>
    <source>
        <strain evidence="3">LMG 31484</strain>
    </source>
</reference>
<organism evidence="2 3">
    <name type="scientific">Gluconobacter vitians</name>
    <dbReference type="NCBI Taxonomy" id="2728102"/>
    <lineage>
        <taxon>Bacteria</taxon>
        <taxon>Pseudomonadati</taxon>
        <taxon>Pseudomonadota</taxon>
        <taxon>Alphaproteobacteria</taxon>
        <taxon>Acetobacterales</taxon>
        <taxon>Acetobacteraceae</taxon>
        <taxon>Gluconobacter</taxon>
    </lineage>
</organism>
<evidence type="ECO:0000313" key="2">
    <source>
        <dbReference type="EMBL" id="MBF0859421.1"/>
    </source>
</evidence>
<dbReference type="Pfam" id="PF10109">
    <property type="entry name" value="Phage_TAC_7"/>
    <property type="match status" value="1"/>
</dbReference>
<proteinExistence type="predicted"/>
<dbReference type="Proteomes" id="UP000623107">
    <property type="component" value="Unassembled WGS sequence"/>
</dbReference>
<dbReference type="InterPro" id="IPR019289">
    <property type="entry name" value="Phage_tail_E/E"/>
</dbReference>
<dbReference type="RefSeq" id="WP_194260049.1">
    <property type="nucleotide sequence ID" value="NZ_JABCQG010000010.1"/>
</dbReference>
<reference evidence="2 3" key="2">
    <citation type="submission" date="2020-11" db="EMBL/GenBank/DDBJ databases">
        <title>Description of novel Gluconobacter species.</title>
        <authorList>
            <person name="Cleenwerck I."/>
            <person name="Cnockaert M."/>
            <person name="Borremans W."/>
            <person name="Wieme A.D."/>
            <person name="De Vuyst L."/>
            <person name="Vandamme P."/>
        </authorList>
    </citation>
    <scope>NUCLEOTIDE SEQUENCE [LARGE SCALE GENOMIC DNA]</scope>
    <source>
        <strain evidence="2 3">LMG 31484</strain>
    </source>
</reference>
<evidence type="ECO:0000256" key="1">
    <source>
        <dbReference type="SAM" id="MobiDB-lite"/>
    </source>
</evidence>
<comment type="caution">
    <text evidence="2">The sequence shown here is derived from an EMBL/GenBank/DDBJ whole genome shotgun (WGS) entry which is preliminary data.</text>
</comment>
<keyword evidence="3" id="KW-1185">Reference proteome</keyword>
<gene>
    <name evidence="2" type="ORF">HKD24_09360</name>
</gene>
<accession>A0ABR9Y6V5</accession>
<evidence type="ECO:0000313" key="3">
    <source>
        <dbReference type="Proteomes" id="UP000623107"/>
    </source>
</evidence>
<sequence length="229" mass="25212">MKRFDEPSEEEILAQRSGADTGGEATSDDSLIVLDSPIQYKGGEYQEIRLSEPNVWKVLKAAQVVGARLTDQSMYDSQINLVAAVAGVPEGVIGELPEMEFNWAIEYVTGFEANARRGLTDPNVQRSLDLRPEKFISFNPPIEGKGGNSWGEMVLRPPRVTERRKYKGRVAPGTVESILQAEMGMVEDVSGWDYVAITRMPISKFAEAADYLTGFSMAGPATGKRFRSS</sequence>
<dbReference type="EMBL" id="JABCQG010000010">
    <property type="protein sequence ID" value="MBF0859421.1"/>
    <property type="molecule type" value="Genomic_DNA"/>
</dbReference>
<name>A0ABR9Y6V5_9PROT</name>